<dbReference type="PANTHER" id="PTHR34475">
    <property type="match status" value="1"/>
</dbReference>
<keyword evidence="5" id="KW-1185">Reference proteome</keyword>
<keyword evidence="2" id="KW-1133">Transmembrane helix</keyword>
<evidence type="ECO:0000313" key="4">
    <source>
        <dbReference type="EMBL" id="SLN11633.1"/>
    </source>
</evidence>
<proteinExistence type="predicted"/>
<dbReference type="InterPro" id="IPR010982">
    <property type="entry name" value="Lambda_DNA-bd_dom_sf"/>
</dbReference>
<dbReference type="Proteomes" id="UP000193409">
    <property type="component" value="Unassembled WGS sequence"/>
</dbReference>
<feature type="region of interest" description="Disordered" evidence="1">
    <location>
        <begin position="113"/>
        <end position="133"/>
    </location>
</feature>
<feature type="domain" description="Cytoskeleton protein RodZ-like C-terminal" evidence="3">
    <location>
        <begin position="303"/>
        <end position="369"/>
    </location>
</feature>
<feature type="transmembrane region" description="Helical" evidence="2">
    <location>
        <begin position="159"/>
        <end position="181"/>
    </location>
</feature>
<keyword evidence="2" id="KW-0812">Transmembrane</keyword>
<sequence>MIGRRDLRKGDAQPEATPKGFDAYDLRLGDVMRGERATLGKSLLDVQRELKIKAAYISAIENCDPSGFETPGFVAGYVRSYARYLGLDPDWAYSTFCAESDFQIVDGLGSKDGYKSASKRKQPADKGSGFRNTNDLFANPATPFVPRNQAMFSGIEPGAIGSILVLLCLLAGIGYGGWFVLQEVQKVQFAPVEQSPGLISEVDPLAESPIDVAEVGAAPGFTPPSAEALDRLYRPQALEVPVLEARDGPIAAVDPASFGVLAPMTLPEEAPVAVAEAASQAEAIESALVKVVEDEAPEVVMFAVRPAWVRVRAADGTVLFEKILDAGEEYVLPATEEAPRLRAGNSGSVYFRVNGETYGPAGQGTSVAKQVALSAEALKETYQVADLERDRDLARIVAELEAAPAAPVAPASE</sequence>
<evidence type="ECO:0000313" key="5">
    <source>
        <dbReference type="Proteomes" id="UP000193409"/>
    </source>
</evidence>
<gene>
    <name evidence="4" type="ORF">PSA7680_00151</name>
</gene>
<reference evidence="4 5" key="1">
    <citation type="submission" date="2017-03" db="EMBL/GenBank/DDBJ databases">
        <authorList>
            <person name="Afonso C.L."/>
            <person name="Miller P.J."/>
            <person name="Scott M.A."/>
            <person name="Spackman E."/>
            <person name="Goraichik I."/>
            <person name="Dimitrov K.M."/>
            <person name="Suarez D.L."/>
            <person name="Swayne D.E."/>
        </authorList>
    </citation>
    <scope>NUCLEOTIDE SEQUENCE [LARGE SCALE GENOMIC DNA]</scope>
    <source>
        <strain evidence="4 5">CECT 7680</strain>
    </source>
</reference>
<dbReference type="OrthoDB" id="9790252at2"/>
<dbReference type="Pfam" id="PF13413">
    <property type="entry name" value="HTH_25"/>
    <property type="match status" value="1"/>
</dbReference>
<protein>
    <recommendedName>
        <fullName evidence="3">Cytoskeleton protein RodZ-like C-terminal domain-containing protein</fullName>
    </recommendedName>
</protein>
<dbReference type="EMBL" id="FWFQ01000001">
    <property type="protein sequence ID" value="SLN11633.1"/>
    <property type="molecule type" value="Genomic_DNA"/>
</dbReference>
<accession>A0A1Y5R8H0</accession>
<dbReference type="RefSeq" id="WP_085866748.1">
    <property type="nucleotide sequence ID" value="NZ_FWFQ01000001.1"/>
</dbReference>
<dbReference type="Pfam" id="PF13464">
    <property type="entry name" value="RodZ_C"/>
    <property type="match status" value="1"/>
</dbReference>
<evidence type="ECO:0000256" key="1">
    <source>
        <dbReference type="SAM" id="MobiDB-lite"/>
    </source>
</evidence>
<dbReference type="GO" id="GO:0003677">
    <property type="term" value="F:DNA binding"/>
    <property type="evidence" value="ECO:0007669"/>
    <property type="project" value="InterPro"/>
</dbReference>
<dbReference type="PANTHER" id="PTHR34475:SF1">
    <property type="entry name" value="CYTOSKELETON PROTEIN RODZ"/>
    <property type="match status" value="1"/>
</dbReference>
<dbReference type="AlphaFoldDB" id="A0A1Y5R8H0"/>
<evidence type="ECO:0000259" key="3">
    <source>
        <dbReference type="Pfam" id="PF13464"/>
    </source>
</evidence>
<dbReference type="CDD" id="cd00093">
    <property type="entry name" value="HTH_XRE"/>
    <property type="match status" value="1"/>
</dbReference>
<evidence type="ECO:0000256" key="2">
    <source>
        <dbReference type="SAM" id="Phobius"/>
    </source>
</evidence>
<name>A0A1Y5R8H0_9RHOB</name>
<dbReference type="Gene3D" id="1.10.260.40">
    <property type="entry name" value="lambda repressor-like DNA-binding domains"/>
    <property type="match status" value="1"/>
</dbReference>
<dbReference type="InterPro" id="IPR025194">
    <property type="entry name" value="RodZ-like_C"/>
</dbReference>
<dbReference type="InterPro" id="IPR001387">
    <property type="entry name" value="Cro/C1-type_HTH"/>
</dbReference>
<organism evidence="4 5">
    <name type="scientific">Pseudoruegeria aquimaris</name>
    <dbReference type="NCBI Taxonomy" id="393663"/>
    <lineage>
        <taxon>Bacteria</taxon>
        <taxon>Pseudomonadati</taxon>
        <taxon>Pseudomonadota</taxon>
        <taxon>Alphaproteobacteria</taxon>
        <taxon>Rhodobacterales</taxon>
        <taxon>Roseobacteraceae</taxon>
        <taxon>Pseudoruegeria</taxon>
    </lineage>
</organism>
<keyword evidence="2" id="KW-0472">Membrane</keyword>
<dbReference type="InterPro" id="IPR050400">
    <property type="entry name" value="Bact_Cytoskel_RodZ"/>
</dbReference>